<reference evidence="3" key="1">
    <citation type="journal article" date="2021" name="Proc. Natl. Acad. Sci. U.S.A.">
        <title>Global biogeography of chemosynthetic symbionts reveals both localized and globally distributed symbiont groups. .</title>
        <authorList>
            <person name="Osvatic J.T."/>
            <person name="Wilkins L.G.E."/>
            <person name="Leibrecht L."/>
            <person name="Leray M."/>
            <person name="Zauner S."/>
            <person name="Polzin J."/>
            <person name="Camacho Y."/>
            <person name="Gros O."/>
            <person name="van Gils J.A."/>
            <person name="Eisen J.A."/>
            <person name="Petersen J.M."/>
            <person name="Yuen B."/>
        </authorList>
    </citation>
    <scope>NUCLEOTIDE SEQUENCE</scope>
    <source>
        <strain evidence="3">MAGL173</strain>
    </source>
</reference>
<dbReference type="Proteomes" id="UP000886687">
    <property type="component" value="Unassembled WGS sequence"/>
</dbReference>
<name>A0A9E4K6K3_9GAMM</name>
<gene>
    <name evidence="3" type="ORF">JAZ04_16885</name>
</gene>
<evidence type="ECO:0000313" key="4">
    <source>
        <dbReference type="Proteomes" id="UP000886687"/>
    </source>
</evidence>
<dbReference type="EMBL" id="JAEPDI010000013">
    <property type="protein sequence ID" value="MCG7940512.1"/>
    <property type="molecule type" value="Genomic_DNA"/>
</dbReference>
<feature type="signal peptide" evidence="2">
    <location>
        <begin position="1"/>
        <end position="23"/>
    </location>
</feature>
<keyword evidence="2" id="KW-0732">Signal</keyword>
<feature type="chain" id="PRO_5039380562" evidence="2">
    <location>
        <begin position="24"/>
        <end position="304"/>
    </location>
</feature>
<comment type="caution">
    <text evidence="3">The sequence shown here is derived from an EMBL/GenBank/DDBJ whole genome shotgun (WGS) entry which is preliminary data.</text>
</comment>
<dbReference type="AlphaFoldDB" id="A0A9E4K6K3"/>
<organism evidence="3 4">
    <name type="scientific">Candidatus Thiodiazotropha lotti</name>
    <dbReference type="NCBI Taxonomy" id="2792787"/>
    <lineage>
        <taxon>Bacteria</taxon>
        <taxon>Pseudomonadati</taxon>
        <taxon>Pseudomonadota</taxon>
        <taxon>Gammaproteobacteria</taxon>
        <taxon>Chromatiales</taxon>
        <taxon>Sedimenticolaceae</taxon>
        <taxon>Candidatus Thiodiazotropha</taxon>
    </lineage>
</organism>
<feature type="region of interest" description="Disordered" evidence="1">
    <location>
        <begin position="62"/>
        <end position="114"/>
    </location>
</feature>
<evidence type="ECO:0000256" key="2">
    <source>
        <dbReference type="SAM" id="SignalP"/>
    </source>
</evidence>
<protein>
    <submittedName>
        <fullName evidence="3">Uncharacterized protein</fullName>
    </submittedName>
</protein>
<evidence type="ECO:0000256" key="1">
    <source>
        <dbReference type="SAM" id="MobiDB-lite"/>
    </source>
</evidence>
<evidence type="ECO:0000313" key="3">
    <source>
        <dbReference type="EMBL" id="MCG7940512.1"/>
    </source>
</evidence>
<accession>A0A9E4K6K3</accession>
<sequence length="304" mass="33184">MYKKKLLTLMVASLLPLSAEINAEEALQEGGGMAQSEAGEAVETVEAAATGLAPIVSAEAQTAEAAAAAEPESDQSESMGAEMGQSEAAGGDQATEPAAEAGMQSEPVADAEAATAMDDAYTQRWKERETRYQELRNRAEEAGVMLPAHPPWRMSQMEANRPSMDERRQHHEKMMNMSPEERDAYRQERYQKMREQAKQQGIEMSETPPWVARKKAMEEEWAKHQAVIEGMTDEERAACHAMHRRHMGHGMGRGHGMGPGHGKACGQGCQGPYGNPGAMPAPRYPGYGYGPAPYGQGNFWDPSY</sequence>
<proteinExistence type="predicted"/>